<gene>
    <name evidence="9" type="ORF">TCAL_00873</name>
</gene>
<evidence type="ECO:0000259" key="7">
    <source>
        <dbReference type="Pfam" id="PF13649"/>
    </source>
</evidence>
<comment type="caution">
    <text evidence="9">The sequence shown here is derived from an EMBL/GenBank/DDBJ whole genome shotgun (WGS) entry which is preliminary data.</text>
</comment>
<dbReference type="GO" id="GO:0005634">
    <property type="term" value="C:nucleus"/>
    <property type="evidence" value="ECO:0007669"/>
    <property type="project" value="TreeGrafter"/>
</dbReference>
<dbReference type="STRING" id="6832.A0A553NDC9"/>
<evidence type="ECO:0000256" key="3">
    <source>
        <dbReference type="ARBA" id="ARBA00022679"/>
    </source>
</evidence>
<evidence type="ECO:0000313" key="9">
    <source>
        <dbReference type="EMBL" id="TRY63454.1"/>
    </source>
</evidence>
<dbReference type="GO" id="GO:0035242">
    <property type="term" value="F:protein-arginine omega-N asymmetric methyltransferase activity"/>
    <property type="evidence" value="ECO:0007669"/>
    <property type="project" value="UniProtKB-EC"/>
</dbReference>
<dbReference type="EMBL" id="VCGU01000458">
    <property type="protein sequence ID" value="TRY63454.1"/>
    <property type="molecule type" value="Genomic_DNA"/>
</dbReference>
<dbReference type="GO" id="GO:0035241">
    <property type="term" value="F:protein-arginine omega-N monomethyltransferase activity"/>
    <property type="evidence" value="ECO:0007669"/>
    <property type="project" value="TreeGrafter"/>
</dbReference>
<dbReference type="GO" id="GO:0032259">
    <property type="term" value="P:methylation"/>
    <property type="evidence" value="ECO:0007669"/>
    <property type="project" value="UniProtKB-KW"/>
</dbReference>
<evidence type="ECO:0000313" key="10">
    <source>
        <dbReference type="Proteomes" id="UP000318571"/>
    </source>
</evidence>
<dbReference type="PROSITE" id="PS51678">
    <property type="entry name" value="SAM_MT_PRMT"/>
    <property type="match status" value="1"/>
</dbReference>
<evidence type="ECO:0000259" key="8">
    <source>
        <dbReference type="Pfam" id="PF22528"/>
    </source>
</evidence>
<evidence type="ECO:0000256" key="1">
    <source>
        <dbReference type="ARBA" id="ARBA00011925"/>
    </source>
</evidence>
<protein>
    <recommendedName>
        <fullName evidence="1">type I protein arginine methyltransferase</fullName>
        <ecNumber evidence="1">2.1.1.319</ecNumber>
    </recommendedName>
</protein>
<dbReference type="GO" id="GO:0042054">
    <property type="term" value="F:histone methyltransferase activity"/>
    <property type="evidence" value="ECO:0007669"/>
    <property type="project" value="TreeGrafter"/>
</dbReference>
<feature type="domain" description="Protein arginine N-methyltransferase" evidence="8">
    <location>
        <begin position="151"/>
        <end position="316"/>
    </location>
</feature>
<organism evidence="9 10">
    <name type="scientific">Tigriopus californicus</name>
    <name type="common">Marine copepod</name>
    <dbReference type="NCBI Taxonomy" id="6832"/>
    <lineage>
        <taxon>Eukaryota</taxon>
        <taxon>Metazoa</taxon>
        <taxon>Ecdysozoa</taxon>
        <taxon>Arthropoda</taxon>
        <taxon>Crustacea</taxon>
        <taxon>Multicrustacea</taxon>
        <taxon>Hexanauplia</taxon>
        <taxon>Copepoda</taxon>
        <taxon>Harpacticoida</taxon>
        <taxon>Harpacticidae</taxon>
        <taxon>Tigriopus</taxon>
    </lineage>
</organism>
<evidence type="ECO:0000256" key="4">
    <source>
        <dbReference type="ARBA" id="ARBA00022691"/>
    </source>
</evidence>
<dbReference type="SUPFAM" id="SSF53335">
    <property type="entry name" value="S-adenosyl-L-methionine-dependent methyltransferases"/>
    <property type="match status" value="1"/>
</dbReference>
<dbReference type="FunFam" id="3.40.50.150:FF:000003">
    <property type="entry name" value="Blast:Protein arginine N-methyltransferase 1"/>
    <property type="match status" value="1"/>
</dbReference>
<dbReference type="OrthoDB" id="7848332at2759"/>
<dbReference type="Pfam" id="PF22528">
    <property type="entry name" value="PRMT_C"/>
    <property type="match status" value="1"/>
</dbReference>
<keyword evidence="2 6" id="KW-0489">Methyltransferase</keyword>
<dbReference type="CDD" id="cd02440">
    <property type="entry name" value="AdoMet_MTases"/>
    <property type="match status" value="1"/>
</dbReference>
<evidence type="ECO:0000256" key="2">
    <source>
        <dbReference type="ARBA" id="ARBA00022603"/>
    </source>
</evidence>
<dbReference type="AlphaFoldDB" id="A0A553NDC9"/>
<dbReference type="Gene3D" id="2.70.160.11">
    <property type="entry name" value="Hnrnp arginine n-methyltransferase1"/>
    <property type="match status" value="1"/>
</dbReference>
<sequence length="351" mass="39648">MSRTDDPYFKSYFNLEVHRLMLQDKPRTEAYQQAIVKNAPFFKDKTVMDIGAGTGILSMFCAQAGAQKVYAVEASAMATPLREIVVANQFMNTITVLEGKAEDIDLPNHAKVDIIVSEWMGFYLLHESMLDSVIAARDKHLAPHGIMMPSHARIWSAPVSMSDYFREKVDFWDNVYGFKMPPLKRLMLRSDKPEVDVIQPEQILSEPTLVAEFDLRWVETEEIKSVSQKRFISATATGSFQGLALWFDCDFRPFVETEWVTCATLSTSPSCPSTHWKQTIIVLPVSTDIEQDEVIGWSLTLTQTEGNARHYAIQLEVLDPAVDEHPTPCGCQMAKCALIKALMEKEEEALN</sequence>
<dbReference type="InterPro" id="IPR055135">
    <property type="entry name" value="PRMT_dom"/>
</dbReference>
<dbReference type="Gene3D" id="3.40.50.150">
    <property type="entry name" value="Vaccinia Virus protein VP39"/>
    <property type="match status" value="1"/>
</dbReference>
<dbReference type="InterPro" id="IPR029063">
    <property type="entry name" value="SAM-dependent_MTases_sf"/>
</dbReference>
<reference evidence="9 10" key="1">
    <citation type="journal article" date="2018" name="Nat. Ecol. Evol.">
        <title>Genomic signatures of mitonuclear coevolution across populations of Tigriopus californicus.</title>
        <authorList>
            <person name="Barreto F.S."/>
            <person name="Watson E.T."/>
            <person name="Lima T.G."/>
            <person name="Willett C.S."/>
            <person name="Edmands S."/>
            <person name="Li W."/>
            <person name="Burton R.S."/>
        </authorList>
    </citation>
    <scope>NUCLEOTIDE SEQUENCE [LARGE SCALE GENOMIC DNA]</scope>
    <source>
        <strain evidence="9 10">San Diego</strain>
    </source>
</reference>
<dbReference type="InterPro" id="IPR041698">
    <property type="entry name" value="Methyltransf_25"/>
</dbReference>
<dbReference type="PANTHER" id="PTHR11006:SF122">
    <property type="entry name" value="ARGININE METHYLTRANSFERASE 8"/>
    <property type="match status" value="1"/>
</dbReference>
<evidence type="ECO:0000256" key="6">
    <source>
        <dbReference type="PROSITE-ProRule" id="PRU01015"/>
    </source>
</evidence>
<dbReference type="PANTHER" id="PTHR11006">
    <property type="entry name" value="PROTEIN ARGININE N-METHYLTRANSFERASE"/>
    <property type="match status" value="1"/>
</dbReference>
<dbReference type="EC" id="2.1.1.319" evidence="1"/>
<keyword evidence="10" id="KW-1185">Reference proteome</keyword>
<dbReference type="InterPro" id="IPR025799">
    <property type="entry name" value="Arg_MeTrfase"/>
</dbReference>
<dbReference type="Proteomes" id="UP000318571">
    <property type="component" value="Chromosome 10"/>
</dbReference>
<feature type="domain" description="Methyltransferase" evidence="7">
    <location>
        <begin position="47"/>
        <end position="145"/>
    </location>
</feature>
<name>A0A553NDC9_TIGCA</name>
<dbReference type="OMA" id="QQTMIYF"/>
<keyword evidence="4 6" id="KW-0949">S-adenosyl-L-methionine</keyword>
<evidence type="ECO:0000256" key="5">
    <source>
        <dbReference type="ARBA" id="ARBA00049303"/>
    </source>
</evidence>
<proteinExistence type="predicted"/>
<keyword evidence="3 6" id="KW-0808">Transferase</keyword>
<comment type="catalytic activity">
    <reaction evidence="5">
        <text>L-arginyl-[protein] + S-adenosyl-L-methionine = N(omega)-methyl-L-arginyl-[protein] + S-adenosyl-L-homocysteine + H(+)</text>
        <dbReference type="Rhea" id="RHEA:48100"/>
        <dbReference type="Rhea" id="RHEA-COMP:10532"/>
        <dbReference type="Rhea" id="RHEA-COMP:11990"/>
        <dbReference type="ChEBI" id="CHEBI:15378"/>
        <dbReference type="ChEBI" id="CHEBI:29965"/>
        <dbReference type="ChEBI" id="CHEBI:57856"/>
        <dbReference type="ChEBI" id="CHEBI:59789"/>
        <dbReference type="ChEBI" id="CHEBI:65280"/>
    </reaction>
    <physiologicalReaction direction="left-to-right" evidence="5">
        <dbReference type="Rhea" id="RHEA:48101"/>
    </physiologicalReaction>
</comment>
<accession>A0A553NDC9</accession>
<dbReference type="Pfam" id="PF13649">
    <property type="entry name" value="Methyltransf_25"/>
    <property type="match status" value="1"/>
</dbReference>